<gene>
    <name evidence="2" type="ORF">XYLVIOL_LOCUS938</name>
</gene>
<dbReference type="EMBL" id="CAXAJV020001281">
    <property type="protein sequence ID" value="CAL7934294.1"/>
    <property type="molecule type" value="Genomic_DNA"/>
</dbReference>
<evidence type="ECO:0000313" key="2">
    <source>
        <dbReference type="EMBL" id="CAL7934294.1"/>
    </source>
</evidence>
<proteinExistence type="predicted"/>
<feature type="compositionally biased region" description="Polar residues" evidence="1">
    <location>
        <begin position="9"/>
        <end position="38"/>
    </location>
</feature>
<name>A0ABP1N030_XYLVO</name>
<sequence length="191" mass="21212">MPKRRDPSVQGNGTTSGWNGTRINDVSAPESSGANTGTLRGDLAILQSSERDGTELISGVLVAKESPARVALKLNDLLILKPPEAFRAPIFRCKTPTLAWQHCGCPSHSHLPPRRSSVIWSALKHYNQEPFYRTWPNRTTRRFFRPSRRTVGTQSSFDGSRSSLGAFRCVVRSIDMTERSMDLEIGATIPF</sequence>
<reference evidence="2 3" key="1">
    <citation type="submission" date="2024-08" db="EMBL/GenBank/DDBJ databases">
        <authorList>
            <person name="Will J Nash"/>
            <person name="Angela Man"/>
            <person name="Seanna McTaggart"/>
            <person name="Kendall Baker"/>
            <person name="Tom Barker"/>
            <person name="Leah Catchpole"/>
            <person name="Alex Durrant"/>
            <person name="Karim Gharbi"/>
            <person name="Naomi Irish"/>
            <person name="Gemy Kaithakottil"/>
            <person name="Debby Ku"/>
            <person name="Aaliyah Providence"/>
            <person name="Felix Shaw"/>
            <person name="David Swarbreck"/>
            <person name="Chris Watkins"/>
            <person name="Ann M. McCartney"/>
            <person name="Giulio Formenti"/>
            <person name="Alice Mouton"/>
            <person name="Noel Vella"/>
            <person name="Bjorn M von Reumont"/>
            <person name="Adriana Vella"/>
            <person name="Wilfried Haerty"/>
        </authorList>
    </citation>
    <scope>NUCLEOTIDE SEQUENCE [LARGE SCALE GENOMIC DNA]</scope>
</reference>
<organism evidence="2 3">
    <name type="scientific">Xylocopa violacea</name>
    <name type="common">Violet carpenter bee</name>
    <name type="synonym">Apis violacea</name>
    <dbReference type="NCBI Taxonomy" id="135666"/>
    <lineage>
        <taxon>Eukaryota</taxon>
        <taxon>Metazoa</taxon>
        <taxon>Ecdysozoa</taxon>
        <taxon>Arthropoda</taxon>
        <taxon>Hexapoda</taxon>
        <taxon>Insecta</taxon>
        <taxon>Pterygota</taxon>
        <taxon>Neoptera</taxon>
        <taxon>Endopterygota</taxon>
        <taxon>Hymenoptera</taxon>
        <taxon>Apocrita</taxon>
        <taxon>Aculeata</taxon>
        <taxon>Apoidea</taxon>
        <taxon>Anthophila</taxon>
        <taxon>Apidae</taxon>
        <taxon>Xylocopa</taxon>
        <taxon>Xylocopa</taxon>
    </lineage>
</organism>
<dbReference type="Proteomes" id="UP001642520">
    <property type="component" value="Unassembled WGS sequence"/>
</dbReference>
<protein>
    <submittedName>
        <fullName evidence="2">Uncharacterized protein</fullName>
    </submittedName>
</protein>
<comment type="caution">
    <text evidence="2">The sequence shown here is derived from an EMBL/GenBank/DDBJ whole genome shotgun (WGS) entry which is preliminary data.</text>
</comment>
<evidence type="ECO:0000313" key="3">
    <source>
        <dbReference type="Proteomes" id="UP001642520"/>
    </source>
</evidence>
<keyword evidence="3" id="KW-1185">Reference proteome</keyword>
<evidence type="ECO:0000256" key="1">
    <source>
        <dbReference type="SAM" id="MobiDB-lite"/>
    </source>
</evidence>
<accession>A0ABP1N030</accession>
<feature type="region of interest" description="Disordered" evidence="1">
    <location>
        <begin position="1"/>
        <end position="38"/>
    </location>
</feature>